<dbReference type="KEGG" id="mlr:MELLADRAFT_92090"/>
<accession>F4SEM4</accession>
<dbReference type="VEuPathDB" id="FungiDB:MELLADRAFT_92090"/>
<protein>
    <submittedName>
        <fullName evidence="1">Uncharacterized protein</fullName>
    </submittedName>
</protein>
<keyword evidence="2" id="KW-1185">Reference proteome</keyword>
<dbReference type="InParanoid" id="F4SEM4"/>
<dbReference type="Proteomes" id="UP000001072">
    <property type="component" value="Unassembled WGS sequence"/>
</dbReference>
<gene>
    <name evidence="1" type="ORF">MELLADRAFT_92090</name>
</gene>
<dbReference type="AlphaFoldDB" id="F4SEM4"/>
<name>F4SEM4_MELLP</name>
<dbReference type="EMBL" id="GL883506">
    <property type="protein sequence ID" value="EGF96902.1"/>
    <property type="molecule type" value="Genomic_DNA"/>
</dbReference>
<proteinExistence type="predicted"/>
<evidence type="ECO:0000313" key="1">
    <source>
        <dbReference type="EMBL" id="EGF96902.1"/>
    </source>
</evidence>
<reference evidence="2" key="1">
    <citation type="journal article" date="2011" name="Proc. Natl. Acad. Sci. U.S.A.">
        <title>Obligate biotrophy features unraveled by the genomic analysis of rust fungi.</title>
        <authorList>
            <person name="Duplessis S."/>
            <person name="Cuomo C.A."/>
            <person name="Lin Y.-C."/>
            <person name="Aerts A."/>
            <person name="Tisserant E."/>
            <person name="Veneault-Fourrey C."/>
            <person name="Joly D.L."/>
            <person name="Hacquard S."/>
            <person name="Amselem J."/>
            <person name="Cantarel B.L."/>
            <person name="Chiu R."/>
            <person name="Coutinho P.M."/>
            <person name="Feau N."/>
            <person name="Field M."/>
            <person name="Frey P."/>
            <person name="Gelhaye E."/>
            <person name="Goldberg J."/>
            <person name="Grabherr M.G."/>
            <person name="Kodira C.D."/>
            <person name="Kohler A."/>
            <person name="Kuees U."/>
            <person name="Lindquist E.A."/>
            <person name="Lucas S.M."/>
            <person name="Mago R."/>
            <person name="Mauceli E."/>
            <person name="Morin E."/>
            <person name="Murat C."/>
            <person name="Pangilinan J.L."/>
            <person name="Park R."/>
            <person name="Pearson M."/>
            <person name="Quesneville H."/>
            <person name="Rouhier N."/>
            <person name="Sakthikumar S."/>
            <person name="Salamov A.A."/>
            <person name="Schmutz J."/>
            <person name="Selles B."/>
            <person name="Shapiro H."/>
            <person name="Tanguay P."/>
            <person name="Tuskan G.A."/>
            <person name="Henrissat B."/>
            <person name="Van de Peer Y."/>
            <person name="Rouze P."/>
            <person name="Ellis J.G."/>
            <person name="Dodds P.N."/>
            <person name="Schein J.E."/>
            <person name="Zhong S."/>
            <person name="Hamelin R.C."/>
            <person name="Grigoriev I.V."/>
            <person name="Szabo L.J."/>
            <person name="Martin F."/>
        </authorList>
    </citation>
    <scope>NUCLEOTIDE SEQUENCE [LARGE SCALE GENOMIC DNA]</scope>
    <source>
        <strain evidence="2">98AG31 / pathotype 3-4-7</strain>
    </source>
</reference>
<dbReference type="HOGENOM" id="CLU_026101_0_1_1"/>
<evidence type="ECO:0000313" key="2">
    <source>
        <dbReference type="Proteomes" id="UP000001072"/>
    </source>
</evidence>
<organism evidence="2">
    <name type="scientific">Melampsora larici-populina (strain 98AG31 / pathotype 3-4-7)</name>
    <name type="common">Poplar leaf rust fungus</name>
    <dbReference type="NCBI Taxonomy" id="747676"/>
    <lineage>
        <taxon>Eukaryota</taxon>
        <taxon>Fungi</taxon>
        <taxon>Dikarya</taxon>
        <taxon>Basidiomycota</taxon>
        <taxon>Pucciniomycotina</taxon>
        <taxon>Pucciniomycetes</taxon>
        <taxon>Pucciniales</taxon>
        <taxon>Melampsoraceae</taxon>
        <taxon>Melampsora</taxon>
    </lineage>
</organism>
<dbReference type="RefSeq" id="XP_007419828.1">
    <property type="nucleotide sequence ID" value="XM_007419766.1"/>
</dbReference>
<sequence length="400" mass="44314">MEWGIAQAEQYLASLKLPKNNRPSGTGLYEAQSLQSTYELDKTMLCIVLKVSRRVIDKALLEGPLAREPNMYTNYQTYSNVATSTPMSPKGVSEGFRERNSIVGSTWSTYIDEEQEIFMPRLFERLCVATSEAYAMTQTPLGIPSSNAVQETAGPSKNGLEPLTQDKITKYVPVFERLVNLQKVSQDLHQGRLWRHSGKSNNRSSEQLMKQEIGKVVRQGTEKKSPSGAFHLQIHKGAAASPFEASRIQGSIGICRLTGGKAIRTSTKPQQFDRSSHFQLAPYLRGGYLSKGDAHPKCPELREAFAKKTFRGDVALTSHQTPESRVTDIMLSKGPGCLTNDEVDAWLDDINTNNYTIISVKKTKKHEKGAEEECNSSSSKCDSSFESVDAQILEALTGVH</sequence>
<dbReference type="GeneID" id="18936123"/>